<dbReference type="OrthoDB" id="7523244at2"/>
<evidence type="ECO:0000313" key="1">
    <source>
        <dbReference type="EMBL" id="OHT19509.1"/>
    </source>
</evidence>
<sequence>MGRGRTGIGALLPPAIAVACLLAPMPAEASRPARIDPPAAGGEPGREQGLTAAVSRLQQGDCAGALAILDPLVADMAGRQRNAVQILRISCLGPAGRGDEIPGIYKEMAASEPDNPSVRAVGVFVAAQQDDMPEAARRLTALAEQAPDGLGSINGVLARGILQDLGERHDLAGRKRLFVALARADWQPADEPDMRESVAQGAIEALLADRRLPEAEAFLPRIAMPEILVTMATERLYEPLWPAIEVRLGDHSGLAIDRFALGRLEAFTRSENDDRTRRDAIRAFILLGRYPEAIELGEKVAVVDGMSDDAVASVRYHAQALAAEGDRAGAIERLRPFTTIDPAKTPSSVSGLIGLAELLDEAARPAEALAVARAAQASSGDTISKWGRAWLRRTEVCALSTMGRGGEAKPIADGLIAGSADNEAAAIEALLCAGRADDAAKIAVATLATPDGTAAIADQFQPDEAIWAPAGSRLRGLWVAFLTRTDVKAAFDRSARILPRRLWPARTPRPIPRRGTDEPSTLT</sequence>
<dbReference type="RefSeq" id="WP_070933487.1">
    <property type="nucleotide sequence ID" value="NZ_MIPT01000001.1"/>
</dbReference>
<dbReference type="Gene3D" id="1.25.40.10">
    <property type="entry name" value="Tetratricopeptide repeat domain"/>
    <property type="match status" value="1"/>
</dbReference>
<proteinExistence type="predicted"/>
<dbReference type="Proteomes" id="UP000179467">
    <property type="component" value="Unassembled WGS sequence"/>
</dbReference>
<reference evidence="1 2" key="1">
    <citation type="submission" date="2016-09" db="EMBL/GenBank/DDBJ databases">
        <title>Metabolic pathway, cell adaptation mechanisms and a novel monoxygenase revealed through proteogenomic-transcription analysis of a Sphingomonas haloaromaticamans strain degrading the fungicide ortho-phenylphenol.</title>
        <authorList>
            <person name="Perruchon C."/>
            <person name="Papadopoulou E.S."/>
            <person name="Rousidou C."/>
            <person name="Vasileiadis S."/>
            <person name="Tanou G."/>
            <person name="Amoutzias G."/>
            <person name="Molassiotis A."/>
            <person name="Karpouzas D.G."/>
        </authorList>
    </citation>
    <scope>NUCLEOTIDE SEQUENCE [LARGE SCALE GENOMIC DNA]</scope>
    <source>
        <strain evidence="1 2">P3</strain>
    </source>
</reference>
<dbReference type="PROSITE" id="PS51257">
    <property type="entry name" value="PROKAR_LIPOPROTEIN"/>
    <property type="match status" value="1"/>
</dbReference>
<dbReference type="AlphaFoldDB" id="A0A1S1HBA2"/>
<evidence type="ECO:0008006" key="3">
    <source>
        <dbReference type="Google" id="ProtNLM"/>
    </source>
</evidence>
<dbReference type="SUPFAM" id="SSF48452">
    <property type="entry name" value="TPR-like"/>
    <property type="match status" value="1"/>
</dbReference>
<gene>
    <name evidence="1" type="ORF">BHE75_01495</name>
</gene>
<organism evidence="1 2">
    <name type="scientific">Edaphosphingomonas haloaromaticamans</name>
    <dbReference type="NCBI Taxonomy" id="653954"/>
    <lineage>
        <taxon>Bacteria</taxon>
        <taxon>Pseudomonadati</taxon>
        <taxon>Pseudomonadota</taxon>
        <taxon>Alphaproteobacteria</taxon>
        <taxon>Sphingomonadales</taxon>
        <taxon>Rhizorhabdaceae</taxon>
        <taxon>Edaphosphingomonas</taxon>
    </lineage>
</organism>
<dbReference type="InterPro" id="IPR011990">
    <property type="entry name" value="TPR-like_helical_dom_sf"/>
</dbReference>
<dbReference type="EMBL" id="MIPT01000001">
    <property type="protein sequence ID" value="OHT19509.1"/>
    <property type="molecule type" value="Genomic_DNA"/>
</dbReference>
<protein>
    <recommendedName>
        <fullName evidence="3">Tetratricopeptide repeat protein</fullName>
    </recommendedName>
</protein>
<name>A0A1S1HBA2_9SPHN</name>
<accession>A0A1S1HBA2</accession>
<comment type="caution">
    <text evidence="1">The sequence shown here is derived from an EMBL/GenBank/DDBJ whole genome shotgun (WGS) entry which is preliminary data.</text>
</comment>
<keyword evidence="2" id="KW-1185">Reference proteome</keyword>
<evidence type="ECO:0000313" key="2">
    <source>
        <dbReference type="Proteomes" id="UP000179467"/>
    </source>
</evidence>